<evidence type="ECO:0000313" key="1">
    <source>
        <dbReference type="EMBL" id="GFR02725.1"/>
    </source>
</evidence>
<dbReference type="EMBL" id="BMAO01025453">
    <property type="protein sequence ID" value="GFR02725.1"/>
    <property type="molecule type" value="Genomic_DNA"/>
</dbReference>
<comment type="caution">
    <text evidence="1">The sequence shown here is derived from an EMBL/GenBank/DDBJ whole genome shotgun (WGS) entry which is preliminary data.</text>
</comment>
<sequence length="45" mass="4795">KKIAQKYASDASKEAITARLGETALSENAFLEAEEGSMYEAGISD</sequence>
<protein>
    <submittedName>
        <fullName evidence="1">Uncharacterized protein</fullName>
    </submittedName>
</protein>
<evidence type="ECO:0000313" key="2">
    <source>
        <dbReference type="Proteomes" id="UP000887116"/>
    </source>
</evidence>
<proteinExistence type="predicted"/>
<dbReference type="Proteomes" id="UP000887116">
    <property type="component" value="Unassembled WGS sequence"/>
</dbReference>
<dbReference type="AlphaFoldDB" id="A0A8X6LAN2"/>
<organism evidence="1 2">
    <name type="scientific">Trichonephila clavata</name>
    <name type="common">Joro spider</name>
    <name type="synonym">Nephila clavata</name>
    <dbReference type="NCBI Taxonomy" id="2740835"/>
    <lineage>
        <taxon>Eukaryota</taxon>
        <taxon>Metazoa</taxon>
        <taxon>Ecdysozoa</taxon>
        <taxon>Arthropoda</taxon>
        <taxon>Chelicerata</taxon>
        <taxon>Arachnida</taxon>
        <taxon>Araneae</taxon>
        <taxon>Araneomorphae</taxon>
        <taxon>Entelegynae</taxon>
        <taxon>Araneoidea</taxon>
        <taxon>Nephilidae</taxon>
        <taxon>Trichonephila</taxon>
    </lineage>
</organism>
<feature type="non-terminal residue" evidence="1">
    <location>
        <position position="1"/>
    </location>
</feature>
<accession>A0A8X6LAN2</accession>
<gene>
    <name evidence="1" type="ORF">TNCT_220411</name>
</gene>
<reference evidence="1" key="1">
    <citation type="submission" date="2020-07" db="EMBL/GenBank/DDBJ databases">
        <title>Multicomponent nature underlies the extraordinary mechanical properties of spider dragline silk.</title>
        <authorList>
            <person name="Kono N."/>
            <person name="Nakamura H."/>
            <person name="Mori M."/>
            <person name="Yoshida Y."/>
            <person name="Ohtoshi R."/>
            <person name="Malay A.D."/>
            <person name="Moran D.A.P."/>
            <person name="Tomita M."/>
            <person name="Numata K."/>
            <person name="Arakawa K."/>
        </authorList>
    </citation>
    <scope>NUCLEOTIDE SEQUENCE</scope>
</reference>
<keyword evidence="2" id="KW-1185">Reference proteome</keyword>
<name>A0A8X6LAN2_TRICU</name>